<dbReference type="EMBL" id="JAHYQA010000040">
    <property type="protein sequence ID" value="MCE9241046.1"/>
    <property type="molecule type" value="Genomic_DNA"/>
</dbReference>
<accession>A0AAW4ZD65</accession>
<dbReference type="RefSeq" id="WP_195741280.1">
    <property type="nucleotide sequence ID" value="NZ_JADMRY010000029.1"/>
</dbReference>
<evidence type="ECO:0000313" key="2">
    <source>
        <dbReference type="Proteomes" id="UP001200544"/>
    </source>
</evidence>
<reference evidence="1" key="1">
    <citation type="submission" date="2021-07" db="EMBL/GenBank/DDBJ databases">
        <title>Comparative genomics of Bacteroides fragilis group isolates reveals species-dependent resistance mechanisms and validates clinical tools for resistance prediction.</title>
        <authorList>
            <person name="Wallace M.J."/>
            <person name="Jean S."/>
            <person name="Wallace M.A."/>
            <person name="Carey-Ann B.D."/>
            <person name="Dantas G."/>
        </authorList>
    </citation>
    <scope>NUCLEOTIDE SEQUENCE</scope>
    <source>
        <strain evidence="1">BJH_160</strain>
    </source>
</reference>
<comment type="caution">
    <text evidence="1">The sequence shown here is derived from an EMBL/GenBank/DDBJ whole genome shotgun (WGS) entry which is preliminary data.</text>
</comment>
<proteinExistence type="predicted"/>
<organism evidence="1 2">
    <name type="scientific">Bacteroides thetaiotaomicron</name>
    <dbReference type="NCBI Taxonomy" id="818"/>
    <lineage>
        <taxon>Bacteria</taxon>
        <taxon>Pseudomonadati</taxon>
        <taxon>Bacteroidota</taxon>
        <taxon>Bacteroidia</taxon>
        <taxon>Bacteroidales</taxon>
        <taxon>Bacteroidaceae</taxon>
        <taxon>Bacteroides</taxon>
    </lineage>
</organism>
<name>A0AAW4ZD65_BACT4</name>
<dbReference type="Proteomes" id="UP001200544">
    <property type="component" value="Unassembled WGS sequence"/>
</dbReference>
<evidence type="ECO:0000313" key="1">
    <source>
        <dbReference type="EMBL" id="MCE9241046.1"/>
    </source>
</evidence>
<protein>
    <submittedName>
        <fullName evidence="1">Uncharacterized protein</fullName>
    </submittedName>
</protein>
<sequence>MKRLVEKLEGAMLSVTGIDYFYHMHDFTDIRCKHNLVLSIIREQFHRESNAGDVFNAMFSDCRIV</sequence>
<gene>
    <name evidence="1" type="ORF">K0H07_28395</name>
</gene>
<dbReference type="AlphaFoldDB" id="A0AAW4ZD65"/>